<organism evidence="5 6">
    <name type="scientific">Chitinophaga parva</name>
    <dbReference type="NCBI Taxonomy" id="2169414"/>
    <lineage>
        <taxon>Bacteria</taxon>
        <taxon>Pseudomonadati</taxon>
        <taxon>Bacteroidota</taxon>
        <taxon>Chitinophagia</taxon>
        <taxon>Chitinophagales</taxon>
        <taxon>Chitinophagaceae</taxon>
        <taxon>Chitinophaga</taxon>
    </lineage>
</organism>
<evidence type="ECO:0000256" key="1">
    <source>
        <dbReference type="ARBA" id="ARBA00023015"/>
    </source>
</evidence>
<gene>
    <name evidence="5" type="ORF">DCC81_11540</name>
</gene>
<dbReference type="InterPro" id="IPR009057">
    <property type="entry name" value="Homeodomain-like_sf"/>
</dbReference>
<dbReference type="GO" id="GO:0043565">
    <property type="term" value="F:sequence-specific DNA binding"/>
    <property type="evidence" value="ECO:0007669"/>
    <property type="project" value="InterPro"/>
</dbReference>
<dbReference type="Pfam" id="PF12833">
    <property type="entry name" value="HTH_18"/>
    <property type="match status" value="1"/>
</dbReference>
<dbReference type="Proteomes" id="UP000244450">
    <property type="component" value="Unassembled WGS sequence"/>
</dbReference>
<dbReference type="SUPFAM" id="SSF46689">
    <property type="entry name" value="Homeodomain-like"/>
    <property type="match status" value="2"/>
</dbReference>
<dbReference type="Pfam" id="PF22200">
    <property type="entry name" value="ExsA_N"/>
    <property type="match status" value="1"/>
</dbReference>
<dbReference type="InterPro" id="IPR018060">
    <property type="entry name" value="HTH_AraC"/>
</dbReference>
<dbReference type="InterPro" id="IPR054015">
    <property type="entry name" value="ExsA-like_N"/>
</dbReference>
<dbReference type="OrthoDB" id="4480133at2"/>
<accession>A0A2T7BFE5</accession>
<keyword evidence="1" id="KW-0805">Transcription regulation</keyword>
<evidence type="ECO:0000313" key="5">
    <source>
        <dbReference type="EMBL" id="PUZ24943.1"/>
    </source>
</evidence>
<keyword evidence="6" id="KW-1185">Reference proteome</keyword>
<dbReference type="PANTHER" id="PTHR46796">
    <property type="entry name" value="HTH-TYPE TRANSCRIPTIONAL ACTIVATOR RHAS-RELATED"/>
    <property type="match status" value="1"/>
</dbReference>
<sequence>MEHQSKYLAPDIKISCYEDKLSKTEIVFDHHMLIWFISGTTKIIQVDTCNTFRSGDIFLVPRNHLATIVNYPNNNQQHKTVVMHLSTKRLRDFYAGMDIKVPVDRSGRIRSFGDHPLLTSCLASLIPYFELKGTLPEDIASIKITEAISVLRLIDQDIDSVLANFEMPDKAGLVDFMQKNYMFNMPLEKFSYLTGRSLSTFKRDFKKAFGTTPQKWLTQKRLELAWHNFREKKLRPVDVYYEVGFENLSHFSYAFKKHFGYAPSDL</sequence>
<comment type="caution">
    <text evidence="5">The sequence shown here is derived from an EMBL/GenBank/DDBJ whole genome shotgun (WGS) entry which is preliminary data.</text>
</comment>
<keyword evidence="2" id="KW-0238">DNA-binding</keyword>
<proteinExistence type="predicted"/>
<dbReference type="Gene3D" id="1.10.10.60">
    <property type="entry name" value="Homeodomain-like"/>
    <property type="match status" value="2"/>
</dbReference>
<dbReference type="InterPro" id="IPR050204">
    <property type="entry name" value="AraC_XylS_family_regulators"/>
</dbReference>
<keyword evidence="3" id="KW-0804">Transcription</keyword>
<dbReference type="EMBL" id="QCYK01000002">
    <property type="protein sequence ID" value="PUZ24943.1"/>
    <property type="molecule type" value="Genomic_DNA"/>
</dbReference>
<dbReference type="RefSeq" id="WP_108686780.1">
    <property type="nucleotide sequence ID" value="NZ_QCYK01000002.1"/>
</dbReference>
<reference evidence="5 6" key="1">
    <citation type="submission" date="2018-04" db="EMBL/GenBank/DDBJ databases">
        <title>Chitinophaga fuyangensis sp. nov., isolated from soil in a chemical factory.</title>
        <authorList>
            <person name="Chen K."/>
        </authorList>
    </citation>
    <scope>NUCLEOTIDE SEQUENCE [LARGE SCALE GENOMIC DNA]</scope>
    <source>
        <strain evidence="5 6">LY-1</strain>
    </source>
</reference>
<evidence type="ECO:0000256" key="3">
    <source>
        <dbReference type="ARBA" id="ARBA00023163"/>
    </source>
</evidence>
<dbReference type="PROSITE" id="PS01124">
    <property type="entry name" value="HTH_ARAC_FAMILY_2"/>
    <property type="match status" value="1"/>
</dbReference>
<dbReference type="PANTHER" id="PTHR46796:SF13">
    <property type="entry name" value="HTH-TYPE TRANSCRIPTIONAL ACTIVATOR RHAS"/>
    <property type="match status" value="1"/>
</dbReference>
<dbReference type="AlphaFoldDB" id="A0A2T7BFE5"/>
<dbReference type="SMART" id="SM00342">
    <property type="entry name" value="HTH_ARAC"/>
    <property type="match status" value="1"/>
</dbReference>
<evidence type="ECO:0000313" key="6">
    <source>
        <dbReference type="Proteomes" id="UP000244450"/>
    </source>
</evidence>
<protein>
    <submittedName>
        <fullName evidence="5">AraC family transcriptional regulator</fullName>
    </submittedName>
</protein>
<evidence type="ECO:0000256" key="2">
    <source>
        <dbReference type="ARBA" id="ARBA00023125"/>
    </source>
</evidence>
<feature type="domain" description="HTH araC/xylS-type" evidence="4">
    <location>
        <begin position="171"/>
        <end position="266"/>
    </location>
</feature>
<name>A0A2T7BFE5_9BACT</name>
<evidence type="ECO:0000259" key="4">
    <source>
        <dbReference type="PROSITE" id="PS01124"/>
    </source>
</evidence>
<dbReference type="GO" id="GO:0003700">
    <property type="term" value="F:DNA-binding transcription factor activity"/>
    <property type="evidence" value="ECO:0007669"/>
    <property type="project" value="InterPro"/>
</dbReference>